<comment type="caution">
    <text evidence="1">The sequence shown here is derived from an EMBL/GenBank/DDBJ whole genome shotgun (WGS) entry which is preliminary data.</text>
</comment>
<proteinExistence type="predicted"/>
<name>A0ACA9QKX6_9GLOM</name>
<evidence type="ECO:0000313" key="2">
    <source>
        <dbReference type="Proteomes" id="UP000789702"/>
    </source>
</evidence>
<feature type="non-terminal residue" evidence="1">
    <location>
        <position position="41"/>
    </location>
</feature>
<evidence type="ECO:0000313" key="1">
    <source>
        <dbReference type="EMBL" id="CAG8752876.1"/>
    </source>
</evidence>
<feature type="non-terminal residue" evidence="1">
    <location>
        <position position="1"/>
    </location>
</feature>
<dbReference type="EMBL" id="CAJVPU010047042">
    <property type="protein sequence ID" value="CAG8752876.1"/>
    <property type="molecule type" value="Genomic_DNA"/>
</dbReference>
<keyword evidence="2" id="KW-1185">Reference proteome</keyword>
<protein>
    <submittedName>
        <fullName evidence="1">3396_t:CDS:1</fullName>
    </submittedName>
</protein>
<organism evidence="1 2">
    <name type="scientific">Dentiscutata heterogama</name>
    <dbReference type="NCBI Taxonomy" id="1316150"/>
    <lineage>
        <taxon>Eukaryota</taxon>
        <taxon>Fungi</taxon>
        <taxon>Fungi incertae sedis</taxon>
        <taxon>Mucoromycota</taxon>
        <taxon>Glomeromycotina</taxon>
        <taxon>Glomeromycetes</taxon>
        <taxon>Diversisporales</taxon>
        <taxon>Gigasporaceae</taxon>
        <taxon>Dentiscutata</taxon>
    </lineage>
</organism>
<sequence length="41" mass="4326">GDVELGVSLLVVISSNSGLVGVFVSLIMYKCVVVNYIPVWG</sequence>
<reference evidence="1" key="1">
    <citation type="submission" date="2021-06" db="EMBL/GenBank/DDBJ databases">
        <authorList>
            <person name="Kallberg Y."/>
            <person name="Tangrot J."/>
            <person name="Rosling A."/>
        </authorList>
    </citation>
    <scope>NUCLEOTIDE SEQUENCE</scope>
    <source>
        <strain evidence="1">IL203A</strain>
    </source>
</reference>
<dbReference type="Proteomes" id="UP000789702">
    <property type="component" value="Unassembled WGS sequence"/>
</dbReference>
<gene>
    <name evidence="1" type="ORF">DHETER_LOCUS14759</name>
</gene>
<accession>A0ACA9QKX6</accession>